<evidence type="ECO:0000256" key="10">
    <source>
        <dbReference type="RuleBase" id="RU003750"/>
    </source>
</evidence>
<dbReference type="InterPro" id="IPR050324">
    <property type="entry name" value="CDP-alcohol_PTase-I"/>
</dbReference>
<dbReference type="GO" id="GO:0032049">
    <property type="term" value="P:cardiolipin biosynthetic process"/>
    <property type="evidence" value="ECO:0007669"/>
    <property type="project" value="TreeGrafter"/>
</dbReference>
<feature type="compositionally biased region" description="Polar residues" evidence="11">
    <location>
        <begin position="79"/>
        <end position="90"/>
    </location>
</feature>
<dbReference type="GO" id="GO:0005739">
    <property type="term" value="C:mitochondrion"/>
    <property type="evidence" value="ECO:0007669"/>
    <property type="project" value="TreeGrafter"/>
</dbReference>
<gene>
    <name evidence="13" type="ORF">ACHE_50178S</name>
</gene>
<dbReference type="InterPro" id="IPR048254">
    <property type="entry name" value="CDP_ALCOHOL_P_TRANSF_CS"/>
</dbReference>
<evidence type="ECO:0000256" key="4">
    <source>
        <dbReference type="ARBA" id="ARBA00022692"/>
    </source>
</evidence>
<name>A0A7R7VQI4_ASPCH</name>
<keyword evidence="7 12" id="KW-0472">Membrane</keyword>
<dbReference type="FunFam" id="1.20.120.1760:FF:000017">
    <property type="entry name" value="Phosphatidyl synthase"/>
    <property type="match status" value="1"/>
</dbReference>
<comment type="subcellular location">
    <subcellularLocation>
        <location evidence="1">Membrane</location>
        <topology evidence="1">Multi-pass membrane protein</topology>
    </subcellularLocation>
</comment>
<evidence type="ECO:0000256" key="8">
    <source>
        <dbReference type="ARBA" id="ARBA00023209"/>
    </source>
</evidence>
<dbReference type="Pfam" id="PF01066">
    <property type="entry name" value="CDP-OH_P_transf"/>
    <property type="match status" value="1"/>
</dbReference>
<dbReference type="AlphaFoldDB" id="A0A7R7VQI4"/>
<reference evidence="13" key="2">
    <citation type="submission" date="2021-02" db="EMBL/GenBank/DDBJ databases">
        <title>Aspergillus chevalieri M1 genome sequence.</title>
        <authorList>
            <person name="Kadooka C."/>
            <person name="Mori K."/>
            <person name="Futagami T."/>
        </authorList>
    </citation>
    <scope>NUCLEOTIDE SEQUENCE</scope>
    <source>
        <strain evidence="13">M1</strain>
    </source>
</reference>
<evidence type="ECO:0000313" key="14">
    <source>
        <dbReference type="Proteomes" id="UP000637239"/>
    </source>
</evidence>
<keyword evidence="4 12" id="KW-0812">Transmembrane</keyword>
<keyword evidence="8" id="KW-0594">Phospholipid biosynthesis</keyword>
<feature type="transmembrane region" description="Helical" evidence="12">
    <location>
        <begin position="181"/>
        <end position="205"/>
    </location>
</feature>
<dbReference type="GO" id="GO:0043337">
    <property type="term" value="F:cardiolipin synthase (CMP-forming)"/>
    <property type="evidence" value="ECO:0007669"/>
    <property type="project" value="TreeGrafter"/>
</dbReference>
<dbReference type="PANTHER" id="PTHR14269:SF60">
    <property type="entry name" value="CARDIOLIPIN SYNTHASE (CMP-FORMING)"/>
    <property type="match status" value="1"/>
</dbReference>
<feature type="transmembrane region" description="Helical" evidence="12">
    <location>
        <begin position="141"/>
        <end position="160"/>
    </location>
</feature>
<dbReference type="InterPro" id="IPR000462">
    <property type="entry name" value="CDP-OH_P_trans"/>
</dbReference>
<feature type="transmembrane region" description="Helical" evidence="12">
    <location>
        <begin position="112"/>
        <end position="135"/>
    </location>
</feature>
<sequence length="328" mass="35833">MATSALLLSRQCPRLLGAGTRALGSGAALRGGIRQHEMFNRSIITMSGSSRASRANACFMRGANAGYTQILGQRKRWTANKSQVDQTQEPTKGPVPDAEKSRIQVPQKTRENIYTIPNILTFSRLLAAPAVGYFLVHHYHAAALSLFAYAGVTDLIDGYIARRWNLQTVVGTIIDPMADKLLMTIGVACLAVNGSIPVWLAVIILGRDVGLALSAIYYRWISLPPPKTMARYWDFSLPSAEVKPTEISKINTALQLLLVGSAIALPVLPETFLDAWHLKEAMTGFQYLVAGTTIWSGLSYVFSKNAVKILTKEEVQKRIARASAKKSS</sequence>
<accession>A0A7R7VQI4</accession>
<dbReference type="Proteomes" id="UP000637239">
    <property type="component" value="Chromosome 5"/>
</dbReference>
<evidence type="ECO:0000256" key="9">
    <source>
        <dbReference type="ARBA" id="ARBA00023264"/>
    </source>
</evidence>
<evidence type="ECO:0000256" key="3">
    <source>
        <dbReference type="ARBA" id="ARBA00022679"/>
    </source>
</evidence>
<proteinExistence type="inferred from homology"/>
<evidence type="ECO:0000256" key="12">
    <source>
        <dbReference type="SAM" id="Phobius"/>
    </source>
</evidence>
<evidence type="ECO:0000313" key="13">
    <source>
        <dbReference type="EMBL" id="BCR88980.1"/>
    </source>
</evidence>
<dbReference type="RefSeq" id="XP_043137502.1">
    <property type="nucleotide sequence ID" value="XM_043279866.1"/>
</dbReference>
<keyword evidence="2" id="KW-0444">Lipid biosynthesis</keyword>
<keyword evidence="5 12" id="KW-1133">Transmembrane helix</keyword>
<evidence type="ECO:0000256" key="7">
    <source>
        <dbReference type="ARBA" id="ARBA00023136"/>
    </source>
</evidence>
<evidence type="ECO:0000256" key="6">
    <source>
        <dbReference type="ARBA" id="ARBA00023098"/>
    </source>
</evidence>
<evidence type="ECO:0000256" key="2">
    <source>
        <dbReference type="ARBA" id="ARBA00022516"/>
    </source>
</evidence>
<keyword evidence="6" id="KW-0443">Lipid metabolism</keyword>
<keyword evidence="14" id="KW-1185">Reference proteome</keyword>
<dbReference type="PANTHER" id="PTHR14269">
    <property type="entry name" value="CDP-DIACYLGLYCEROL--GLYCEROL-3-PHOSPHATE 3-PHOSPHATIDYLTRANSFERASE-RELATED"/>
    <property type="match status" value="1"/>
</dbReference>
<comment type="similarity">
    <text evidence="10">Belongs to the CDP-alcohol phosphatidyltransferase class-I family.</text>
</comment>
<protein>
    <recommendedName>
        <fullName evidence="15">Phosphatidyl synthase</fullName>
    </recommendedName>
</protein>
<reference evidence="13" key="1">
    <citation type="submission" date="2021-01" db="EMBL/GenBank/DDBJ databases">
        <authorList>
            <consortium name="Aspergillus chevalieri M1 genome sequencing consortium"/>
            <person name="Kazuki M."/>
            <person name="Futagami T."/>
        </authorList>
    </citation>
    <scope>NUCLEOTIDE SEQUENCE</scope>
    <source>
        <strain evidence="13">M1</strain>
    </source>
</reference>
<keyword evidence="9" id="KW-1208">Phospholipid metabolism</keyword>
<dbReference type="PROSITE" id="PS00379">
    <property type="entry name" value="CDP_ALCOHOL_P_TRANSF"/>
    <property type="match status" value="1"/>
</dbReference>
<evidence type="ECO:0000256" key="11">
    <source>
        <dbReference type="SAM" id="MobiDB-lite"/>
    </source>
</evidence>
<evidence type="ECO:0008006" key="15">
    <source>
        <dbReference type="Google" id="ProtNLM"/>
    </source>
</evidence>
<feature type="transmembrane region" description="Helical" evidence="12">
    <location>
        <begin position="284"/>
        <end position="302"/>
    </location>
</feature>
<evidence type="ECO:0000256" key="5">
    <source>
        <dbReference type="ARBA" id="ARBA00022989"/>
    </source>
</evidence>
<dbReference type="EMBL" id="AP024420">
    <property type="protein sequence ID" value="BCR88980.1"/>
    <property type="molecule type" value="Genomic_DNA"/>
</dbReference>
<dbReference type="KEGG" id="ache:ACHE_50178S"/>
<feature type="region of interest" description="Disordered" evidence="11">
    <location>
        <begin position="78"/>
        <end position="100"/>
    </location>
</feature>
<organism evidence="13 14">
    <name type="scientific">Aspergillus chevalieri</name>
    <name type="common">Eurotium chevalieri</name>
    <dbReference type="NCBI Taxonomy" id="182096"/>
    <lineage>
        <taxon>Eukaryota</taxon>
        <taxon>Fungi</taxon>
        <taxon>Dikarya</taxon>
        <taxon>Ascomycota</taxon>
        <taxon>Pezizomycotina</taxon>
        <taxon>Eurotiomycetes</taxon>
        <taxon>Eurotiomycetidae</taxon>
        <taxon>Eurotiales</taxon>
        <taxon>Aspergillaceae</taxon>
        <taxon>Aspergillus</taxon>
        <taxon>Aspergillus subgen. Aspergillus</taxon>
    </lineage>
</organism>
<keyword evidence="3 10" id="KW-0808">Transferase</keyword>
<dbReference type="Gene3D" id="1.20.120.1760">
    <property type="match status" value="1"/>
</dbReference>
<dbReference type="InterPro" id="IPR043130">
    <property type="entry name" value="CDP-OH_PTrfase_TM_dom"/>
</dbReference>
<evidence type="ECO:0000256" key="1">
    <source>
        <dbReference type="ARBA" id="ARBA00004141"/>
    </source>
</evidence>
<dbReference type="GO" id="GO:0016020">
    <property type="term" value="C:membrane"/>
    <property type="evidence" value="ECO:0007669"/>
    <property type="project" value="UniProtKB-SubCell"/>
</dbReference>
<dbReference type="GeneID" id="66983338"/>